<reference evidence="2" key="1">
    <citation type="journal article" date="2021" name="Nat. Commun.">
        <title>Genetic determinants of endophytism in the Arabidopsis root mycobiome.</title>
        <authorList>
            <person name="Mesny F."/>
            <person name="Miyauchi S."/>
            <person name="Thiergart T."/>
            <person name="Pickel B."/>
            <person name="Atanasova L."/>
            <person name="Karlsson M."/>
            <person name="Huettel B."/>
            <person name="Barry K.W."/>
            <person name="Haridas S."/>
            <person name="Chen C."/>
            <person name="Bauer D."/>
            <person name="Andreopoulos W."/>
            <person name="Pangilinan J."/>
            <person name="LaButti K."/>
            <person name="Riley R."/>
            <person name="Lipzen A."/>
            <person name="Clum A."/>
            <person name="Drula E."/>
            <person name="Henrissat B."/>
            <person name="Kohler A."/>
            <person name="Grigoriev I.V."/>
            <person name="Martin F.M."/>
            <person name="Hacquard S."/>
        </authorList>
    </citation>
    <scope>NUCLEOTIDE SEQUENCE</scope>
    <source>
        <strain evidence="2">MPI-SDFR-AT-0120</strain>
    </source>
</reference>
<gene>
    <name evidence="2" type="ORF">FB567DRAFT_186782</name>
</gene>
<feature type="compositionally biased region" description="Acidic residues" evidence="1">
    <location>
        <begin position="201"/>
        <end position="219"/>
    </location>
</feature>
<proteinExistence type="predicted"/>
<feature type="compositionally biased region" description="Polar residues" evidence="1">
    <location>
        <begin position="167"/>
        <end position="176"/>
    </location>
</feature>
<dbReference type="Proteomes" id="UP000813461">
    <property type="component" value="Unassembled WGS sequence"/>
</dbReference>
<feature type="compositionally biased region" description="Basic residues" evidence="1">
    <location>
        <begin position="82"/>
        <end position="99"/>
    </location>
</feature>
<evidence type="ECO:0000256" key="1">
    <source>
        <dbReference type="SAM" id="MobiDB-lite"/>
    </source>
</evidence>
<feature type="region of interest" description="Disordered" evidence="1">
    <location>
        <begin position="151"/>
        <end position="222"/>
    </location>
</feature>
<evidence type="ECO:0000313" key="2">
    <source>
        <dbReference type="EMBL" id="KAH7075253.1"/>
    </source>
</evidence>
<organism evidence="2 3">
    <name type="scientific">Paraphoma chrysanthemicola</name>
    <dbReference type="NCBI Taxonomy" id="798071"/>
    <lineage>
        <taxon>Eukaryota</taxon>
        <taxon>Fungi</taxon>
        <taxon>Dikarya</taxon>
        <taxon>Ascomycota</taxon>
        <taxon>Pezizomycotina</taxon>
        <taxon>Dothideomycetes</taxon>
        <taxon>Pleosporomycetidae</taxon>
        <taxon>Pleosporales</taxon>
        <taxon>Pleosporineae</taxon>
        <taxon>Phaeosphaeriaceae</taxon>
        <taxon>Paraphoma</taxon>
    </lineage>
</organism>
<sequence>MSDYGDDYSDYGDEWFYVEDEYMAADDLAEHAVASPPPTAYGDEDMQPDWDRFDYFNDLEYASDGYDDATFQPHDAKDSKVGQKRKRGAHGSRSKKKRKTADGAPEPTHTERVAHSPIVWRSQCDRQPEQSVLAEDAQTYSLLRNWRETLAETPRWARGPLSKEESSTSAGASQAVDTAELLSPASEVLDDNTALGHGQDSEDVDEEGAEDEDDEEDDLGISQDAIMAALQKQLAVAGGPLSGMDPQQLLQFAMRMASDRDAGDDIAGEMADAMLDGEDDADDGNTEESLLSWVAQQRNATKDAPATAPKSPEVARASHRPPTPPSSEANRSVKAACDTAKSGETKSETWNAMETRPAPSLKRKADAETGVEDSTKTTKKRATRSFDAPTAASQARAAPARPTRATRAKR</sequence>
<feature type="region of interest" description="Disordered" evidence="1">
    <location>
        <begin position="261"/>
        <end position="410"/>
    </location>
</feature>
<feature type="compositionally biased region" description="Acidic residues" evidence="1">
    <location>
        <begin position="275"/>
        <end position="286"/>
    </location>
</feature>
<dbReference type="EMBL" id="JAGMVJ010000020">
    <property type="protein sequence ID" value="KAH7075253.1"/>
    <property type="molecule type" value="Genomic_DNA"/>
</dbReference>
<feature type="region of interest" description="Disordered" evidence="1">
    <location>
        <begin position="66"/>
        <end position="133"/>
    </location>
</feature>
<dbReference type="OrthoDB" id="3933088at2759"/>
<protein>
    <submittedName>
        <fullName evidence="2">Uncharacterized protein</fullName>
    </submittedName>
</protein>
<name>A0A8K0QYJ2_9PLEO</name>
<keyword evidence="3" id="KW-1185">Reference proteome</keyword>
<feature type="compositionally biased region" description="Low complexity" evidence="1">
    <location>
        <begin position="388"/>
        <end position="403"/>
    </location>
</feature>
<feature type="region of interest" description="Disordered" evidence="1">
    <location>
        <begin position="28"/>
        <end position="48"/>
    </location>
</feature>
<evidence type="ECO:0000313" key="3">
    <source>
        <dbReference type="Proteomes" id="UP000813461"/>
    </source>
</evidence>
<accession>A0A8K0QYJ2</accession>
<comment type="caution">
    <text evidence="2">The sequence shown here is derived from an EMBL/GenBank/DDBJ whole genome shotgun (WGS) entry which is preliminary data.</text>
</comment>
<dbReference type="AlphaFoldDB" id="A0A8K0QYJ2"/>